<dbReference type="Pfam" id="PF13413">
    <property type="entry name" value="HTH_25"/>
    <property type="match status" value="1"/>
</dbReference>
<dbReference type="InterPro" id="IPR050400">
    <property type="entry name" value="Bact_Cytoskel_RodZ"/>
</dbReference>
<dbReference type="SUPFAM" id="SSF47413">
    <property type="entry name" value="lambda repressor-like DNA-binding domains"/>
    <property type="match status" value="1"/>
</dbReference>
<comment type="caution">
    <text evidence="3">The sequence shown here is derived from an EMBL/GenBank/DDBJ whole genome shotgun (WGS) entry which is preliminary data.</text>
</comment>
<sequence>MPPRFGPVLREAREARGLTLRELAQTTAIRRDYLQALEDIQLGSLPEATFARAYLRTYARELGLDPTPLLADFDRLIRPIPLTTPSPKPVQPQREVAVPGGPPSAEAREPTLGPVRIALIAVLLLLLVAVGAVLLSRPAPAAAVPPSPVPVPALPTPAPAPPPTPPTVSPVAPQGTVRLSVKSVPDGAAVYLDNRNLGQTPVLSFPVDARIRAELRVEAAGRMPLKQTIDLRQSRNLRATLPASILPPGRRQPSVLTDLNTGVNTLTPLPPLPAAPPASASPPAAAGTVALRFVGQSWARVTGGEGKVLFEGIPAVGSVQTYPPGVSVRAGNAGAVRVRVGNTPEQALGEAGQVLTRQF</sequence>
<protein>
    <recommendedName>
        <fullName evidence="2">HTH cro/C1-type domain-containing protein</fullName>
    </recommendedName>
</protein>
<dbReference type="STRING" id="249408.BOO71_0009970"/>
<dbReference type="PANTHER" id="PTHR34475">
    <property type="match status" value="1"/>
</dbReference>
<evidence type="ECO:0000313" key="3">
    <source>
        <dbReference type="EMBL" id="OLV17052.1"/>
    </source>
</evidence>
<dbReference type="GO" id="GO:0003677">
    <property type="term" value="F:DNA binding"/>
    <property type="evidence" value="ECO:0007669"/>
    <property type="project" value="InterPro"/>
</dbReference>
<dbReference type="PROSITE" id="PS50943">
    <property type="entry name" value="HTH_CROC1"/>
    <property type="match status" value="1"/>
</dbReference>
<gene>
    <name evidence="3" type="ORF">BOO71_0009970</name>
</gene>
<dbReference type="Pfam" id="PF13464">
    <property type="entry name" value="RodZ_C"/>
    <property type="match status" value="1"/>
</dbReference>
<evidence type="ECO:0000256" key="1">
    <source>
        <dbReference type="SAM" id="MobiDB-lite"/>
    </source>
</evidence>
<name>A0A1U7NVV6_9DEIO</name>
<feature type="domain" description="HTH cro/C1-type" evidence="2">
    <location>
        <begin position="9"/>
        <end position="38"/>
    </location>
</feature>
<dbReference type="InterPro" id="IPR013229">
    <property type="entry name" value="PEGA"/>
</dbReference>
<evidence type="ECO:0000259" key="2">
    <source>
        <dbReference type="PROSITE" id="PS50943"/>
    </source>
</evidence>
<dbReference type="CDD" id="cd00093">
    <property type="entry name" value="HTH_XRE"/>
    <property type="match status" value="1"/>
</dbReference>
<dbReference type="Gene3D" id="1.10.260.40">
    <property type="entry name" value="lambda repressor-like DNA-binding domains"/>
    <property type="match status" value="1"/>
</dbReference>
<dbReference type="InterPro" id="IPR010982">
    <property type="entry name" value="Lambda_DNA-bd_dom_sf"/>
</dbReference>
<accession>A0A1U7NVV6</accession>
<dbReference type="InterPro" id="IPR025194">
    <property type="entry name" value="RodZ-like_C"/>
</dbReference>
<dbReference type="InterPro" id="IPR001387">
    <property type="entry name" value="Cro/C1-type_HTH"/>
</dbReference>
<evidence type="ECO:0000313" key="4">
    <source>
        <dbReference type="Proteomes" id="UP000186607"/>
    </source>
</evidence>
<organism evidence="3 4">
    <name type="scientific">Deinococcus marmoris</name>
    <dbReference type="NCBI Taxonomy" id="249408"/>
    <lineage>
        <taxon>Bacteria</taxon>
        <taxon>Thermotogati</taxon>
        <taxon>Deinococcota</taxon>
        <taxon>Deinococci</taxon>
        <taxon>Deinococcales</taxon>
        <taxon>Deinococcaceae</taxon>
        <taxon>Deinococcus</taxon>
    </lineage>
</organism>
<dbReference type="PANTHER" id="PTHR34475:SF1">
    <property type="entry name" value="CYTOSKELETON PROTEIN RODZ"/>
    <property type="match status" value="1"/>
</dbReference>
<keyword evidence="4" id="KW-1185">Reference proteome</keyword>
<dbReference type="EMBL" id="MSTI01000115">
    <property type="protein sequence ID" value="OLV17052.1"/>
    <property type="molecule type" value="Genomic_DNA"/>
</dbReference>
<dbReference type="Pfam" id="PF08308">
    <property type="entry name" value="PEGA"/>
    <property type="match status" value="1"/>
</dbReference>
<dbReference type="AlphaFoldDB" id="A0A1U7NVV6"/>
<proteinExistence type="predicted"/>
<dbReference type="Proteomes" id="UP000186607">
    <property type="component" value="Unassembled WGS sequence"/>
</dbReference>
<feature type="region of interest" description="Disordered" evidence="1">
    <location>
        <begin position="82"/>
        <end position="109"/>
    </location>
</feature>
<reference evidence="3 4" key="1">
    <citation type="submission" date="2017-01" db="EMBL/GenBank/DDBJ databases">
        <title>Genome Analysis of Deinococcus marmoris KOPRI26562.</title>
        <authorList>
            <person name="Kim J.H."/>
            <person name="Oh H.-M."/>
        </authorList>
    </citation>
    <scope>NUCLEOTIDE SEQUENCE [LARGE SCALE GENOMIC DNA]</scope>
    <source>
        <strain evidence="3 4">KOPRI26562</strain>
    </source>
</reference>